<dbReference type="Proteomes" id="UP000193307">
    <property type="component" value="Unassembled WGS sequence"/>
</dbReference>
<evidence type="ECO:0000313" key="3">
    <source>
        <dbReference type="Proteomes" id="UP000193307"/>
    </source>
</evidence>
<sequence>MSDFLALAKDALVTRLTNETFEKSVSLRIKDIGNILISGSDAQISDAQADCAIFSSQDTLTQILEGTLNPMKAVMFGKLKVKGDAATAMKFGNLFG</sequence>
<dbReference type="Gene3D" id="3.30.1050.10">
    <property type="entry name" value="SCP2 sterol-binding domain"/>
    <property type="match status" value="1"/>
</dbReference>
<name>A0A1Y5T3V5_9RHOB</name>
<dbReference type="RefSeq" id="WP_085849848.1">
    <property type="nucleotide sequence ID" value="NZ_FNZV01000009.1"/>
</dbReference>
<dbReference type="InterPro" id="IPR036527">
    <property type="entry name" value="SCP2_sterol-bd_dom_sf"/>
</dbReference>
<evidence type="ECO:0000259" key="1">
    <source>
        <dbReference type="Pfam" id="PF02036"/>
    </source>
</evidence>
<dbReference type="OrthoDB" id="9809312at2"/>
<protein>
    <submittedName>
        <fullName evidence="2">SCP-2 sterol transfer family protein</fullName>
    </submittedName>
</protein>
<accession>A0A1Y5T3V5</accession>
<dbReference type="Pfam" id="PF02036">
    <property type="entry name" value="SCP2"/>
    <property type="match status" value="1"/>
</dbReference>
<proteinExistence type="predicted"/>
<dbReference type="AlphaFoldDB" id="A0A1Y5T3V5"/>
<feature type="domain" description="SCP2" evidence="1">
    <location>
        <begin position="23"/>
        <end position="95"/>
    </location>
</feature>
<evidence type="ECO:0000313" key="2">
    <source>
        <dbReference type="EMBL" id="SLN53593.1"/>
    </source>
</evidence>
<reference evidence="2 3" key="1">
    <citation type="submission" date="2017-03" db="EMBL/GenBank/DDBJ databases">
        <authorList>
            <person name="Afonso C.L."/>
            <person name="Miller P.J."/>
            <person name="Scott M.A."/>
            <person name="Spackman E."/>
            <person name="Goraichik I."/>
            <person name="Dimitrov K.M."/>
            <person name="Suarez D.L."/>
            <person name="Swayne D.E."/>
        </authorList>
    </citation>
    <scope>NUCLEOTIDE SEQUENCE [LARGE SCALE GENOMIC DNA]</scope>
    <source>
        <strain evidence="2 3">CECT 7971</strain>
    </source>
</reference>
<dbReference type="EMBL" id="FWFW01000009">
    <property type="protein sequence ID" value="SLN53593.1"/>
    <property type="molecule type" value="Genomic_DNA"/>
</dbReference>
<keyword evidence="3" id="KW-1185">Reference proteome</keyword>
<dbReference type="SUPFAM" id="SSF55718">
    <property type="entry name" value="SCP-like"/>
    <property type="match status" value="1"/>
</dbReference>
<dbReference type="InterPro" id="IPR003033">
    <property type="entry name" value="SCP2_sterol-bd_dom"/>
</dbReference>
<gene>
    <name evidence="2" type="ORF">PAM7971_02736</name>
</gene>
<organism evidence="2 3">
    <name type="scientific">Pacificibacter marinus</name>
    <dbReference type="NCBI Taxonomy" id="658057"/>
    <lineage>
        <taxon>Bacteria</taxon>
        <taxon>Pseudomonadati</taxon>
        <taxon>Pseudomonadota</taxon>
        <taxon>Alphaproteobacteria</taxon>
        <taxon>Rhodobacterales</taxon>
        <taxon>Roseobacteraceae</taxon>
        <taxon>Pacificibacter</taxon>
    </lineage>
</organism>